<dbReference type="GO" id="GO:0005524">
    <property type="term" value="F:ATP binding"/>
    <property type="evidence" value="ECO:0007669"/>
    <property type="project" value="InterPro"/>
</dbReference>
<feature type="transmembrane region" description="Helical" evidence="1">
    <location>
        <begin position="244"/>
        <end position="269"/>
    </location>
</feature>
<proteinExistence type="predicted"/>
<reference evidence="3 4" key="1">
    <citation type="journal article" date="2020" name="Cell">
        <title>Large-Scale Comparative Analyses of Tick Genomes Elucidate Their Genetic Diversity and Vector Capacities.</title>
        <authorList>
            <consortium name="Tick Genome and Microbiome Consortium (TIGMIC)"/>
            <person name="Jia N."/>
            <person name="Wang J."/>
            <person name="Shi W."/>
            <person name="Du L."/>
            <person name="Sun Y."/>
            <person name="Zhan W."/>
            <person name="Jiang J.F."/>
            <person name="Wang Q."/>
            <person name="Zhang B."/>
            <person name="Ji P."/>
            <person name="Bell-Sakyi L."/>
            <person name="Cui X.M."/>
            <person name="Yuan T.T."/>
            <person name="Jiang B.G."/>
            <person name="Yang W.F."/>
            <person name="Lam T.T."/>
            <person name="Chang Q.C."/>
            <person name="Ding S.J."/>
            <person name="Wang X.J."/>
            <person name="Zhu J.G."/>
            <person name="Ruan X.D."/>
            <person name="Zhao L."/>
            <person name="Wei J.T."/>
            <person name="Ye R.Z."/>
            <person name="Que T.C."/>
            <person name="Du C.H."/>
            <person name="Zhou Y.H."/>
            <person name="Cheng J.X."/>
            <person name="Dai P.F."/>
            <person name="Guo W.B."/>
            <person name="Han X.H."/>
            <person name="Huang E.J."/>
            <person name="Li L.F."/>
            <person name="Wei W."/>
            <person name="Gao Y.C."/>
            <person name="Liu J.Z."/>
            <person name="Shao H.Z."/>
            <person name="Wang X."/>
            <person name="Wang C.C."/>
            <person name="Yang T.C."/>
            <person name="Huo Q.B."/>
            <person name="Li W."/>
            <person name="Chen H.Y."/>
            <person name="Chen S.E."/>
            <person name="Zhou L.G."/>
            <person name="Ni X.B."/>
            <person name="Tian J.H."/>
            <person name="Sheng Y."/>
            <person name="Liu T."/>
            <person name="Pan Y.S."/>
            <person name="Xia L.Y."/>
            <person name="Li J."/>
            <person name="Zhao F."/>
            <person name="Cao W.C."/>
        </authorList>
    </citation>
    <scope>NUCLEOTIDE SEQUENCE [LARGE SCALE GENOMIC DNA]</scope>
    <source>
        <strain evidence="3">HaeL-2018</strain>
    </source>
</reference>
<dbReference type="OrthoDB" id="6435757at2759"/>
<dbReference type="Gene3D" id="3.40.50.300">
    <property type="entry name" value="P-loop containing nucleotide triphosphate hydrolases"/>
    <property type="match status" value="1"/>
</dbReference>
<gene>
    <name evidence="3" type="ORF">HPB48_003142</name>
</gene>
<keyword evidence="1" id="KW-0472">Membrane</keyword>
<evidence type="ECO:0000259" key="2">
    <source>
        <dbReference type="PROSITE" id="PS50893"/>
    </source>
</evidence>
<feature type="transmembrane region" description="Helical" evidence="1">
    <location>
        <begin position="152"/>
        <end position="174"/>
    </location>
</feature>
<keyword evidence="1" id="KW-1133">Transmembrane helix</keyword>
<dbReference type="PANTHER" id="PTHR19229:SF250">
    <property type="entry name" value="ABC TRANSPORTER DOMAIN-CONTAINING PROTEIN-RELATED"/>
    <property type="match status" value="1"/>
</dbReference>
<dbReference type="InterPro" id="IPR017871">
    <property type="entry name" value="ABC_transporter-like_CS"/>
</dbReference>
<feature type="domain" description="ABC transporter" evidence="2">
    <location>
        <begin position="310"/>
        <end position="513"/>
    </location>
</feature>
<evidence type="ECO:0000313" key="3">
    <source>
        <dbReference type="EMBL" id="KAH9377154.1"/>
    </source>
</evidence>
<dbReference type="GO" id="GO:0140359">
    <property type="term" value="F:ABC-type transporter activity"/>
    <property type="evidence" value="ECO:0007669"/>
    <property type="project" value="InterPro"/>
</dbReference>
<dbReference type="InterPro" id="IPR003439">
    <property type="entry name" value="ABC_transporter-like_ATP-bd"/>
</dbReference>
<dbReference type="InterPro" id="IPR026082">
    <property type="entry name" value="ABCA"/>
</dbReference>
<dbReference type="SUPFAM" id="SSF52540">
    <property type="entry name" value="P-loop containing nucleoside triphosphate hydrolases"/>
    <property type="match status" value="1"/>
</dbReference>
<dbReference type="VEuPathDB" id="VectorBase:HLOH_053080"/>
<dbReference type="PROSITE" id="PS00211">
    <property type="entry name" value="ABC_TRANSPORTER_1"/>
    <property type="match status" value="1"/>
</dbReference>
<keyword evidence="4" id="KW-1185">Reference proteome</keyword>
<comment type="caution">
    <text evidence="3">The sequence shown here is derived from an EMBL/GenBank/DDBJ whole genome shotgun (WGS) entry which is preliminary data.</text>
</comment>
<dbReference type="OMA" id="FTIMELP"/>
<keyword evidence="1" id="KW-0812">Transmembrane</keyword>
<accession>A0A9J6GPD8</accession>
<sequence>MPNPTSSVTLPIVLNMLNTAQLRVITGQPAARMWATISYLGIEDSSATVFLSVLLGIVIWFYWTVLPSFSYSLAFAAFAAFPVAERLGGARDVQLMTGMRSSFFIFVNLVFDWLCYMVIIIPWWLIHYYFSDYSVTTAGFASVIGYTVVEGLIGWNVVPAFMLFPPFAIIACLVKISQMENKATKCALVSAAAGARSVRMMEPPTSGVGAAYAPGYMATEQARLQLVSDSCDVTTPFSFSGDGILLNLLFLMGEGLVFFAILSAILSGYSTGSRETVPLDKQGKVDEDVEEERRLVNRLRDNKDFGGHALVAWNLHKLFGPLHAVRGVHLSLRPAECFGLLGVNGAGKTTTFQMLAGLTTASHGDAYTEHATLSQNLRKWQSQISYCFQLGGLLDRLNAYEYLYLIGRLRGITEKDLKPAVDSVISVVDLKPHADKECGVYSGGNRRKLSIGAALLGLPPIVFLDEPYAGVDVVSRTKIFKAISLIKQKSRIAVMLTSHKCVSARGYLGPVSVS</sequence>
<protein>
    <recommendedName>
        <fullName evidence="2">ABC transporter domain-containing protein</fullName>
    </recommendedName>
</protein>
<dbReference type="Pfam" id="PF00005">
    <property type="entry name" value="ABC_tran"/>
    <property type="match status" value="1"/>
</dbReference>
<dbReference type="InterPro" id="IPR027417">
    <property type="entry name" value="P-loop_NTPase"/>
</dbReference>
<evidence type="ECO:0000313" key="4">
    <source>
        <dbReference type="Proteomes" id="UP000821853"/>
    </source>
</evidence>
<evidence type="ECO:0000256" key="1">
    <source>
        <dbReference type="SAM" id="Phobius"/>
    </source>
</evidence>
<feature type="transmembrane region" description="Helical" evidence="1">
    <location>
        <begin position="69"/>
        <end position="89"/>
    </location>
</feature>
<dbReference type="AlphaFoldDB" id="A0A9J6GPD8"/>
<dbReference type="EMBL" id="JABSTR010000008">
    <property type="protein sequence ID" value="KAH9377154.1"/>
    <property type="molecule type" value="Genomic_DNA"/>
</dbReference>
<feature type="transmembrane region" description="Helical" evidence="1">
    <location>
        <begin position="101"/>
        <end position="126"/>
    </location>
</feature>
<dbReference type="GO" id="GO:0016887">
    <property type="term" value="F:ATP hydrolysis activity"/>
    <property type="evidence" value="ECO:0007669"/>
    <property type="project" value="InterPro"/>
</dbReference>
<organism evidence="3 4">
    <name type="scientific">Haemaphysalis longicornis</name>
    <name type="common">Bush tick</name>
    <dbReference type="NCBI Taxonomy" id="44386"/>
    <lineage>
        <taxon>Eukaryota</taxon>
        <taxon>Metazoa</taxon>
        <taxon>Ecdysozoa</taxon>
        <taxon>Arthropoda</taxon>
        <taxon>Chelicerata</taxon>
        <taxon>Arachnida</taxon>
        <taxon>Acari</taxon>
        <taxon>Parasitiformes</taxon>
        <taxon>Ixodida</taxon>
        <taxon>Ixodoidea</taxon>
        <taxon>Ixodidae</taxon>
        <taxon>Haemaphysalinae</taxon>
        <taxon>Haemaphysalis</taxon>
    </lineage>
</organism>
<name>A0A9J6GPD8_HAELO</name>
<dbReference type="PROSITE" id="PS50893">
    <property type="entry name" value="ABC_TRANSPORTER_2"/>
    <property type="match status" value="1"/>
</dbReference>
<dbReference type="Proteomes" id="UP000821853">
    <property type="component" value="Unassembled WGS sequence"/>
</dbReference>
<dbReference type="GO" id="GO:0005319">
    <property type="term" value="F:lipid transporter activity"/>
    <property type="evidence" value="ECO:0007669"/>
    <property type="project" value="TreeGrafter"/>
</dbReference>
<dbReference type="PANTHER" id="PTHR19229">
    <property type="entry name" value="ATP-BINDING CASSETTE TRANSPORTER SUBFAMILY A ABCA"/>
    <property type="match status" value="1"/>
</dbReference>
<dbReference type="GO" id="GO:0016020">
    <property type="term" value="C:membrane"/>
    <property type="evidence" value="ECO:0007669"/>
    <property type="project" value="InterPro"/>
</dbReference>